<evidence type="ECO:0000313" key="2">
    <source>
        <dbReference type="EMBL" id="RRT46061.1"/>
    </source>
</evidence>
<organism evidence="2 3">
    <name type="scientific">Ensete ventricosum</name>
    <name type="common">Abyssinian banana</name>
    <name type="synonym">Musa ensete</name>
    <dbReference type="NCBI Taxonomy" id="4639"/>
    <lineage>
        <taxon>Eukaryota</taxon>
        <taxon>Viridiplantae</taxon>
        <taxon>Streptophyta</taxon>
        <taxon>Embryophyta</taxon>
        <taxon>Tracheophyta</taxon>
        <taxon>Spermatophyta</taxon>
        <taxon>Magnoliopsida</taxon>
        <taxon>Liliopsida</taxon>
        <taxon>Zingiberales</taxon>
        <taxon>Musaceae</taxon>
        <taxon>Ensete</taxon>
    </lineage>
</organism>
<comment type="caution">
    <text evidence="2">The sequence shown here is derived from an EMBL/GenBank/DDBJ whole genome shotgun (WGS) entry which is preliminary data.</text>
</comment>
<accession>A0A426Y3E5</accession>
<reference evidence="2 3" key="1">
    <citation type="journal article" date="2014" name="Agronomy (Basel)">
        <title>A Draft Genome Sequence for Ensete ventricosum, the Drought-Tolerant Tree Against Hunger.</title>
        <authorList>
            <person name="Harrison J."/>
            <person name="Moore K.A."/>
            <person name="Paszkiewicz K."/>
            <person name="Jones T."/>
            <person name="Grant M."/>
            <person name="Ambacheew D."/>
            <person name="Muzemil S."/>
            <person name="Studholme D.J."/>
        </authorList>
    </citation>
    <scope>NUCLEOTIDE SEQUENCE [LARGE SCALE GENOMIC DNA]</scope>
</reference>
<evidence type="ECO:0000256" key="1">
    <source>
        <dbReference type="SAM" id="MobiDB-lite"/>
    </source>
</evidence>
<proteinExistence type="predicted"/>
<gene>
    <name evidence="2" type="ORF">B296_00038572</name>
</gene>
<evidence type="ECO:0000313" key="3">
    <source>
        <dbReference type="Proteomes" id="UP000287651"/>
    </source>
</evidence>
<name>A0A426Y3E5_ENSVE</name>
<protein>
    <submittedName>
        <fullName evidence="2">Uncharacterized protein</fullName>
    </submittedName>
</protein>
<dbReference type="AlphaFoldDB" id="A0A426Y3E5"/>
<dbReference type="Proteomes" id="UP000287651">
    <property type="component" value="Unassembled WGS sequence"/>
</dbReference>
<sequence>MSVASIYLVRNSRAKRTRKRPLLVKKLSKELHKREISLTLSSSSPSLWPQVRRQLFWLELSGVKVAQKETQKIRGRGMQCERVIRRNHALSFSRKGILHCFLSVAKKSPSQNASMGGKQRLPPVIMTNSWRAGRGSHGVASTIPSDFGSPLTSSSRACRPQAARTGGLHLRPSDAPSPT</sequence>
<feature type="region of interest" description="Disordered" evidence="1">
    <location>
        <begin position="133"/>
        <end position="179"/>
    </location>
</feature>
<dbReference type="EMBL" id="AMZH03015434">
    <property type="protein sequence ID" value="RRT46061.1"/>
    <property type="molecule type" value="Genomic_DNA"/>
</dbReference>